<accession>A0A9Q8VZ05</accession>
<proteinExistence type="predicted"/>
<gene>
    <name evidence="2" type="ORF">MAL03_20040</name>
    <name evidence="1" type="ORF">MAL03_20595</name>
</gene>
<evidence type="ECO:0000313" key="1">
    <source>
        <dbReference type="EMBL" id="UOG58829.1"/>
    </source>
</evidence>
<dbReference type="AlphaFoldDB" id="A0A9Q8VZ05"/>
<organism evidence="2 3">
    <name type="scientific">Leptospira noguchii</name>
    <dbReference type="NCBI Taxonomy" id="28182"/>
    <lineage>
        <taxon>Bacteria</taxon>
        <taxon>Pseudomonadati</taxon>
        <taxon>Spirochaetota</taxon>
        <taxon>Spirochaetia</taxon>
        <taxon>Leptospirales</taxon>
        <taxon>Leptospiraceae</taxon>
        <taxon>Leptospira</taxon>
    </lineage>
</organism>
<sequence length="74" mass="8435">MKVLLDIKDSKAHSLLEILKGLSFVKFKILTEPKEKDPNKEEILADIKQGFKEAKLIRAGKLKAKSMEQLLDEL</sequence>
<dbReference type="EMBL" id="CP091959">
    <property type="protein sequence ID" value="UOG58857.1"/>
    <property type="molecule type" value="Genomic_DNA"/>
</dbReference>
<evidence type="ECO:0000313" key="2">
    <source>
        <dbReference type="EMBL" id="UOG58857.1"/>
    </source>
</evidence>
<protein>
    <submittedName>
        <fullName evidence="2">Uncharacterized protein</fullName>
    </submittedName>
</protein>
<evidence type="ECO:0000313" key="3">
    <source>
        <dbReference type="Proteomes" id="UP000829829"/>
    </source>
</evidence>
<dbReference type="RefSeq" id="WP_141598747.1">
    <property type="nucleotide sequence ID" value="NZ_CP091955.1"/>
</dbReference>
<dbReference type="Proteomes" id="UP000829829">
    <property type="component" value="Plasmid p1_LIP1512017"/>
</dbReference>
<reference evidence="2" key="1">
    <citation type="submission" date="2022-02" db="EMBL/GenBank/DDBJ databases">
        <title>The genetically variable rfb locus in Leptospira is a mobile cassette and a molecular signature of serovar identity.</title>
        <authorList>
            <person name="Nieves C."/>
            <person name="Vincent A.T."/>
            <person name="Zarantonelli L."/>
            <person name="Picardeau M."/>
            <person name="Veyrier F.J."/>
            <person name="Buschiazzo A."/>
        </authorList>
    </citation>
    <scope>NUCLEOTIDE SEQUENCE</scope>
    <source>
        <strain evidence="2">IP1512017</strain>
        <plasmid evidence="2">p1_LIP1512017</plasmid>
    </source>
</reference>
<dbReference type="EMBL" id="CP091959">
    <property type="protein sequence ID" value="UOG58829.1"/>
    <property type="molecule type" value="Genomic_DNA"/>
</dbReference>
<geneLocation type="plasmid" evidence="2 3">
    <name>p1_LIP1512017</name>
</geneLocation>
<keyword evidence="2" id="KW-0614">Plasmid</keyword>
<name>A0A9Q8VZ05_9LEPT</name>